<reference evidence="3" key="1">
    <citation type="journal article" date="2016" name="Nature">
        <title>Genome evolution in the allotetraploid frog Xenopus laevis.</title>
        <authorList>
            <person name="Session A.M."/>
            <person name="Uno Y."/>
            <person name="Kwon T."/>
            <person name="Chapman J.A."/>
            <person name="Toyoda A."/>
            <person name="Takahashi S."/>
            <person name="Fukui A."/>
            <person name="Hikosaka A."/>
            <person name="Suzuki A."/>
            <person name="Kondo M."/>
            <person name="van Heeringen S.J."/>
            <person name="Quigley I."/>
            <person name="Heinz S."/>
            <person name="Ogino H."/>
            <person name="Ochi H."/>
            <person name="Hellsten U."/>
            <person name="Lyons J.B."/>
            <person name="Simakov O."/>
            <person name="Putnam N."/>
            <person name="Stites J."/>
            <person name="Kuroki Y."/>
            <person name="Tanaka T."/>
            <person name="Michiue T."/>
            <person name="Watanabe M."/>
            <person name="Bogdanovic O."/>
            <person name="Lister R."/>
            <person name="Georgiou G."/>
            <person name="Paranjpe S.S."/>
            <person name="van Kruijsbergen I."/>
            <person name="Shu S."/>
            <person name="Carlson J."/>
            <person name="Kinoshita T."/>
            <person name="Ohta Y."/>
            <person name="Mawaribuchi S."/>
            <person name="Jenkins J."/>
            <person name="Grimwood J."/>
            <person name="Schmutz J."/>
            <person name="Mitros T."/>
            <person name="Mozaffari S.V."/>
            <person name="Suzuki Y."/>
            <person name="Haramoto Y."/>
            <person name="Yamamoto T.S."/>
            <person name="Takagi C."/>
            <person name="Heald R."/>
            <person name="Miller K."/>
            <person name="Haudenschild C."/>
            <person name="Kitzman J."/>
            <person name="Nakayama T."/>
            <person name="Izutsu Y."/>
            <person name="Robert J."/>
            <person name="Fortriede J."/>
            <person name="Burns K."/>
            <person name="Lotay V."/>
            <person name="Karimi K."/>
            <person name="Yasuoka Y."/>
            <person name="Dichmann D.S."/>
            <person name="Flajnik M.F."/>
            <person name="Houston D.W."/>
            <person name="Shendure J."/>
            <person name="DuPasquier L."/>
            <person name="Vize P.D."/>
            <person name="Zorn A.M."/>
            <person name="Ito M."/>
            <person name="Marcotte E.M."/>
            <person name="Wallingford J.B."/>
            <person name="Ito Y."/>
            <person name="Asashima M."/>
            <person name="Ueno N."/>
            <person name="Matsuda Y."/>
            <person name="Veenstra G.J."/>
            <person name="Fujiyama A."/>
            <person name="Harland R.M."/>
            <person name="Taira M."/>
            <person name="Rokhsar D.S."/>
        </authorList>
    </citation>
    <scope>NUCLEOTIDE SEQUENCE [LARGE SCALE GENOMIC DNA]</scope>
    <source>
        <strain evidence="3">J</strain>
    </source>
</reference>
<evidence type="ECO:0000313" key="3">
    <source>
        <dbReference type="Proteomes" id="UP000694892"/>
    </source>
</evidence>
<keyword evidence="1" id="KW-0812">Transmembrane</keyword>
<dbReference type="Proteomes" id="UP000694892">
    <property type="component" value="Chromosome 9_10L"/>
</dbReference>
<keyword evidence="1" id="KW-1133">Transmembrane helix</keyword>
<name>A0A974H2N5_XENLA</name>
<evidence type="ECO:0000256" key="1">
    <source>
        <dbReference type="SAM" id="Phobius"/>
    </source>
</evidence>
<keyword evidence="1" id="KW-0472">Membrane</keyword>
<protein>
    <submittedName>
        <fullName evidence="2">Uncharacterized protein</fullName>
    </submittedName>
</protein>
<organism evidence="2 3">
    <name type="scientific">Xenopus laevis</name>
    <name type="common">African clawed frog</name>
    <dbReference type="NCBI Taxonomy" id="8355"/>
    <lineage>
        <taxon>Eukaryota</taxon>
        <taxon>Metazoa</taxon>
        <taxon>Chordata</taxon>
        <taxon>Craniata</taxon>
        <taxon>Vertebrata</taxon>
        <taxon>Euteleostomi</taxon>
        <taxon>Amphibia</taxon>
        <taxon>Batrachia</taxon>
        <taxon>Anura</taxon>
        <taxon>Pipoidea</taxon>
        <taxon>Pipidae</taxon>
        <taxon>Xenopodinae</taxon>
        <taxon>Xenopus</taxon>
        <taxon>Xenopus</taxon>
    </lineage>
</organism>
<dbReference type="AlphaFoldDB" id="A0A974H2N5"/>
<accession>A0A974H2N5</accession>
<gene>
    <name evidence="2" type="ORF">XELAEV_18043294mg</name>
</gene>
<sequence>MGILLSTNQNISWGRDSSTGQNYIMLRIFLLPFLYSALLFIRGYSGTLLLIRILWYQPKCPSLSSVTAGVTPVQQH</sequence>
<proteinExistence type="predicted"/>
<feature type="transmembrane region" description="Helical" evidence="1">
    <location>
        <begin position="24"/>
        <end position="44"/>
    </location>
</feature>
<dbReference type="EMBL" id="CM004482">
    <property type="protein sequence ID" value="OCT62210.1"/>
    <property type="molecule type" value="Genomic_DNA"/>
</dbReference>
<evidence type="ECO:0000313" key="2">
    <source>
        <dbReference type="EMBL" id="OCT62210.1"/>
    </source>
</evidence>